<gene>
    <name evidence="1" type="ordered locus">Mspyr1_04660</name>
</gene>
<sequence>MSDEALSIYCDLPMDVVPRMSELPSTFAAMTTFISNAALPDGDSAFTLHGDLPDRLEAIRERLDHWWSSLDTEAQQYLIQNRNNELDGTHKAAVMSAGDGRAEGLVVSVVQDTNTGAFRLPPVVDVYVEMVSR</sequence>
<dbReference type="KEGG" id="msp:Mspyr1_04660"/>
<dbReference type="AlphaFoldDB" id="E6TMT1"/>
<evidence type="ECO:0000313" key="1">
    <source>
        <dbReference type="EMBL" id="ADT97177.1"/>
    </source>
</evidence>
<name>E6TMT1_MYCSR</name>
<proteinExistence type="predicted"/>
<dbReference type="EMBL" id="CP002385">
    <property type="protein sequence ID" value="ADT97177.1"/>
    <property type="molecule type" value="Genomic_DNA"/>
</dbReference>
<dbReference type="HOGENOM" id="CLU_1904437_0_0_11"/>
<protein>
    <submittedName>
        <fullName evidence="1">Uncharacterized protein</fullName>
    </submittedName>
</protein>
<evidence type="ECO:0000313" key="2">
    <source>
        <dbReference type="Proteomes" id="UP000008916"/>
    </source>
</evidence>
<accession>E6TMT1</accession>
<reference evidence="1 2" key="1">
    <citation type="journal article" date="2011" name="Stand. Genomic Sci.">
        <title>Complete genome sequence of Mycobacterium sp. strain (Spyr1) and reclassification to Mycobacterium gilvum Spyr1.</title>
        <authorList>
            <person name="Kallimanis A."/>
            <person name="Karabika E."/>
            <person name="Mavromatis K."/>
            <person name="Lapidus A."/>
            <person name="Labutti K.M."/>
            <person name="Liolios K."/>
            <person name="Ivanova N."/>
            <person name="Goodwin L."/>
            <person name="Woyke T."/>
            <person name="Velentzas A.D."/>
            <person name="Perisynakis A."/>
            <person name="Ouzounis C.C."/>
            <person name="Kyrpides N.C."/>
            <person name="Koukkou A.I."/>
            <person name="Drainas C."/>
        </authorList>
    </citation>
    <scope>NUCLEOTIDE SEQUENCE [LARGE SCALE GENOMIC DNA]</scope>
    <source>
        <strain evidence="2">DSM 45189 / LMG 24558 / Spyr1</strain>
    </source>
</reference>
<dbReference type="RefSeq" id="WP_013470488.1">
    <property type="nucleotide sequence ID" value="NC_014814.1"/>
</dbReference>
<dbReference type="Proteomes" id="UP000008916">
    <property type="component" value="Chromosome"/>
</dbReference>
<organism evidence="1 2">
    <name type="scientific">Mycolicibacterium gilvum (strain DSM 45189 / LMG 24558 / Spyr1)</name>
    <name type="common">Mycobacterium gilvum</name>
    <dbReference type="NCBI Taxonomy" id="278137"/>
    <lineage>
        <taxon>Bacteria</taxon>
        <taxon>Bacillati</taxon>
        <taxon>Actinomycetota</taxon>
        <taxon>Actinomycetes</taxon>
        <taxon>Mycobacteriales</taxon>
        <taxon>Mycobacteriaceae</taxon>
        <taxon>Mycolicibacterium</taxon>
    </lineage>
</organism>
<keyword evidence="2" id="KW-1185">Reference proteome</keyword>